<organism evidence="1 2">
    <name type="scientific">Synechococcus elongatus PCC 11801</name>
    <dbReference type="NCBI Taxonomy" id="2219813"/>
    <lineage>
        <taxon>Bacteria</taxon>
        <taxon>Bacillati</taxon>
        <taxon>Cyanobacteriota</taxon>
        <taxon>Cyanophyceae</taxon>
        <taxon>Synechococcales</taxon>
        <taxon>Synechococcaceae</taxon>
        <taxon>Synechococcus</taxon>
    </lineage>
</organism>
<accession>A0ACD5A2W8</accession>
<geneLocation type="plasmid" evidence="1 2">
    <name>p11801_1</name>
</geneLocation>
<reference evidence="1" key="1">
    <citation type="submission" date="2024-01" db="EMBL/GenBank/DDBJ databases">
        <title>De novo genome assembly and pan-genome analysis of the fast-growing Indian isolates of Synechococcus elongatus: Potential chassis for bioproduction.</title>
        <authorList>
            <person name="Jain V.S."/>
            <person name="Schubert M.G."/>
            <person name="Pritam P."/>
            <person name="Sarnaik A.P."/>
            <person name="Jaiswal D."/>
            <person name="Church G.M."/>
            <person name="Wangikar P."/>
        </authorList>
    </citation>
    <scope>NUCLEOTIDE SEQUENCE</scope>
    <source>
        <strain evidence="1">PCC 11801</strain>
    </source>
</reference>
<dbReference type="EMBL" id="CP143528">
    <property type="protein sequence ID" value="WVS92197.1"/>
    <property type="molecule type" value="Genomic_DNA"/>
</dbReference>
<name>A0ACD5A2W8_SYNEL</name>
<dbReference type="Proteomes" id="UP000267249">
    <property type="component" value="Plasmid p11801_1"/>
</dbReference>
<proteinExistence type="predicted"/>
<protein>
    <submittedName>
        <fullName evidence="1">Uncharacterized protein</fullName>
    </submittedName>
</protein>
<evidence type="ECO:0000313" key="1">
    <source>
        <dbReference type="EMBL" id="WVS92197.1"/>
    </source>
</evidence>
<sequence>MSFSLSAFPVVGFSGSRAPSPASLSAVGVALSRVSSSASVLVGCAAGVDRAVRLSCPRASVFSAAQFGSGRGSFAARSVAFVRSLAAAGGCLVSFPSGACPAAVLPSARPAACFCGGGSGSWASAAFAVGLGVPVLLFAPAVPAWGFVSLGRGWWLLLPAVVQPSLL</sequence>
<evidence type="ECO:0000313" key="2">
    <source>
        <dbReference type="Proteomes" id="UP000267249"/>
    </source>
</evidence>
<keyword evidence="1" id="KW-0614">Plasmid</keyword>
<gene>
    <name evidence="1" type="ORF">DOP62_13995</name>
</gene>